<evidence type="ECO:0000259" key="11">
    <source>
        <dbReference type="Pfam" id="PF22638"/>
    </source>
</evidence>
<name>A0A975XU41_9RHOO</name>
<dbReference type="GO" id="GO:0005576">
    <property type="term" value="C:extracellular region"/>
    <property type="evidence" value="ECO:0007669"/>
    <property type="project" value="UniProtKB-SubCell"/>
</dbReference>
<feature type="domain" description="Flagellar hook-associated protein 1 D2-like" evidence="9">
    <location>
        <begin position="406"/>
        <end position="481"/>
    </location>
</feature>
<keyword evidence="13" id="KW-1185">Reference proteome</keyword>
<dbReference type="AlphaFoldDB" id="A0A975XU41"/>
<dbReference type="NCBIfam" id="TIGR02492">
    <property type="entry name" value="flgK_ends"/>
    <property type="match status" value="1"/>
</dbReference>
<evidence type="ECO:0000256" key="1">
    <source>
        <dbReference type="ARBA" id="ARBA00004365"/>
    </source>
</evidence>
<dbReference type="PANTHER" id="PTHR30033">
    <property type="entry name" value="FLAGELLAR HOOK-ASSOCIATED PROTEIN 1"/>
    <property type="match status" value="1"/>
</dbReference>
<proteinExistence type="inferred from homology"/>
<sequence>MSVGMLNIGMSGINAAQVALSTTSHNIANASTSGYNRQRIGQTSSDPIATGSGFVGQGTTVTTVTRIYSSYIANQVNQFQTTASQYSAYYGQISQINNTLADSTAGLSPALSSLFTAMQQVASDASLVSARQSMASGAQTLASRFQSLQSQLQGLYDGVNTQLQNTVSSINAYASQIAQLNQQIIVAQASSNQPANDLLDKRDELVSELNKLVGTTTVVDSNGAMNVFIGTGQQLVVGSSSQTLDARPSAADPQRYTVGILSNKSYLELPEDLLTGGSLAGLMSFRAESLDSAANTLGQIATSVALTFNAQQSLGQDMLGNTATSSSFAKNIFNYAQPQAWANGGNTGSGTLSATFTNPTLELNNGSFQMDYAGGSYTVTRKSDGSQWTGASLNNVMQSVYTATGTSLDMTTGNYATKLTGSDYTVSYDGTNYAVTRASDGKRWTDTSLTNLSSTISKSEGFSFSLSAGTINAGDSFLVQPTRYAAANISVNSAIAADPRLIAAAAPIATAATTTNTGSGTISAGSVSAGYTAPSSTLTMSYNGGNLSFDAGNLPATVTVTTASGTQTITLNTTTDTIPYTNPSTSYTVNGMTFSLGGSPANGDSFTIGQNTKGTSDSRNITLLNKLQTQGTTQSGDASFADTYAQLVSQIGNQTRTANTIQKTQQSLTDQASATLQSQSGVNLDEEATNLIKYQQAYQASAKVIQIASQLFNTVLQISS</sequence>
<dbReference type="KEGG" id="aiq:Azoinq_11150"/>
<dbReference type="Proteomes" id="UP000683428">
    <property type="component" value="Chromosome"/>
</dbReference>
<gene>
    <name evidence="12" type="primary">flgK</name>
    <name evidence="12" type="ORF">Azoinq_11150</name>
</gene>
<dbReference type="InterPro" id="IPR049119">
    <property type="entry name" value="FlgK_D2-like"/>
</dbReference>
<dbReference type="GO" id="GO:0009424">
    <property type="term" value="C:bacterial-type flagellum hook"/>
    <property type="evidence" value="ECO:0007669"/>
    <property type="project" value="InterPro"/>
</dbReference>
<organism evidence="12 13">
    <name type="scientific">Azospira inquinata</name>
    <dbReference type="NCBI Taxonomy" id="2785627"/>
    <lineage>
        <taxon>Bacteria</taxon>
        <taxon>Pseudomonadati</taxon>
        <taxon>Pseudomonadota</taxon>
        <taxon>Betaproteobacteria</taxon>
        <taxon>Rhodocyclales</taxon>
        <taxon>Rhodocyclaceae</taxon>
        <taxon>Azospira</taxon>
    </lineage>
</organism>
<dbReference type="GO" id="GO:0044780">
    <property type="term" value="P:bacterial-type flagellum assembly"/>
    <property type="evidence" value="ECO:0007669"/>
    <property type="project" value="InterPro"/>
</dbReference>
<keyword evidence="12" id="KW-0282">Flagellum</keyword>
<dbReference type="Pfam" id="PF00460">
    <property type="entry name" value="Flg_bb_rod"/>
    <property type="match status" value="1"/>
</dbReference>
<dbReference type="InterPro" id="IPR001444">
    <property type="entry name" value="Flag_bb_rod_N"/>
</dbReference>
<evidence type="ECO:0000259" key="10">
    <source>
        <dbReference type="Pfam" id="PF21159"/>
    </source>
</evidence>
<reference evidence="12" key="1">
    <citation type="submission" date="2020-11" db="EMBL/GenBank/DDBJ databases">
        <title>Azospira inquinata sp. nov.</title>
        <authorList>
            <person name="Moe W.M."/>
            <person name="Mikes M.C."/>
        </authorList>
    </citation>
    <scope>NUCLEOTIDE SEQUENCE</scope>
    <source>
        <strain evidence="12">Azo-3</strain>
    </source>
</reference>
<dbReference type="Pfam" id="PF21159">
    <property type="entry name" value="FlgK_2nd"/>
    <property type="match status" value="1"/>
</dbReference>
<keyword evidence="12" id="KW-0969">Cilium</keyword>
<evidence type="ECO:0000313" key="13">
    <source>
        <dbReference type="Proteomes" id="UP000683428"/>
    </source>
</evidence>
<comment type="similarity">
    <text evidence="3">Belongs to the flagella basal body rod proteins family.</text>
</comment>
<dbReference type="Pfam" id="PF06429">
    <property type="entry name" value="Flg_bbr_C"/>
    <property type="match status" value="1"/>
</dbReference>
<evidence type="ECO:0000259" key="8">
    <source>
        <dbReference type="Pfam" id="PF06429"/>
    </source>
</evidence>
<dbReference type="GO" id="GO:0005198">
    <property type="term" value="F:structural molecule activity"/>
    <property type="evidence" value="ECO:0007669"/>
    <property type="project" value="InterPro"/>
</dbReference>
<feature type="domain" description="Flagellar hook-associated protein 1 D3" evidence="10">
    <location>
        <begin position="507"/>
        <end position="609"/>
    </location>
</feature>
<dbReference type="EMBL" id="CP064782">
    <property type="protein sequence ID" value="QWT48408.1"/>
    <property type="molecule type" value="Genomic_DNA"/>
</dbReference>
<evidence type="ECO:0000256" key="4">
    <source>
        <dbReference type="ARBA" id="ARBA00016244"/>
    </source>
</evidence>
<feature type="domain" description="Flagellar basal-body/hook protein C-terminal" evidence="8">
    <location>
        <begin position="678"/>
        <end position="718"/>
    </location>
</feature>
<dbReference type="RefSeq" id="WP_216129078.1">
    <property type="nucleotide sequence ID" value="NZ_CP064782.1"/>
</dbReference>
<dbReference type="Pfam" id="PF21158">
    <property type="entry name" value="flgK_1st_1"/>
    <property type="match status" value="1"/>
</dbReference>
<dbReference type="PANTHER" id="PTHR30033:SF1">
    <property type="entry name" value="FLAGELLAR HOOK-ASSOCIATED PROTEIN 1"/>
    <property type="match status" value="1"/>
</dbReference>
<comment type="subcellular location">
    <subcellularLocation>
        <location evidence="1">Bacterial flagellum</location>
    </subcellularLocation>
    <subcellularLocation>
        <location evidence="2">Secreted</location>
    </subcellularLocation>
</comment>
<feature type="domain" description="Flagellar basal body rod protein N-terminal" evidence="7">
    <location>
        <begin position="6"/>
        <end position="35"/>
    </location>
</feature>
<protein>
    <recommendedName>
        <fullName evidence="4">Flagellar hook-associated protein 1</fullName>
    </recommendedName>
</protein>
<feature type="domain" description="Flagellar hook-associated protein FlgK helical" evidence="11">
    <location>
        <begin position="93"/>
        <end position="322"/>
    </location>
</feature>
<dbReference type="InterPro" id="IPR053927">
    <property type="entry name" value="FlgK_helical"/>
</dbReference>
<evidence type="ECO:0000256" key="6">
    <source>
        <dbReference type="ARBA" id="ARBA00023143"/>
    </source>
</evidence>
<evidence type="ECO:0000256" key="5">
    <source>
        <dbReference type="ARBA" id="ARBA00022525"/>
    </source>
</evidence>
<keyword evidence="12" id="KW-0966">Cell projection</keyword>
<evidence type="ECO:0000256" key="3">
    <source>
        <dbReference type="ARBA" id="ARBA00009677"/>
    </source>
</evidence>
<evidence type="ECO:0000259" key="7">
    <source>
        <dbReference type="Pfam" id="PF00460"/>
    </source>
</evidence>
<keyword evidence="5" id="KW-0964">Secreted</keyword>
<keyword evidence="6" id="KW-0975">Bacterial flagellum</keyword>
<dbReference type="InterPro" id="IPR049474">
    <property type="entry name" value="FlgK_D3"/>
</dbReference>
<dbReference type="InterPro" id="IPR010930">
    <property type="entry name" value="Flg_bb/hook_C_dom"/>
</dbReference>
<dbReference type="Pfam" id="PF22638">
    <property type="entry name" value="FlgK_D1"/>
    <property type="match status" value="1"/>
</dbReference>
<evidence type="ECO:0000313" key="12">
    <source>
        <dbReference type="EMBL" id="QWT48408.1"/>
    </source>
</evidence>
<evidence type="ECO:0000256" key="2">
    <source>
        <dbReference type="ARBA" id="ARBA00004613"/>
    </source>
</evidence>
<dbReference type="InterPro" id="IPR002371">
    <property type="entry name" value="FlgK"/>
</dbReference>
<evidence type="ECO:0000259" key="9">
    <source>
        <dbReference type="Pfam" id="PF21158"/>
    </source>
</evidence>
<accession>A0A975XU41</accession>